<feature type="region of interest" description="Disordered" evidence="1">
    <location>
        <begin position="258"/>
        <end position="329"/>
    </location>
</feature>
<dbReference type="AlphaFoldDB" id="A0AAV4CJM6"/>
<keyword evidence="3" id="KW-1185">Reference proteome</keyword>
<evidence type="ECO:0000313" key="3">
    <source>
        <dbReference type="Proteomes" id="UP000735302"/>
    </source>
</evidence>
<evidence type="ECO:0000313" key="2">
    <source>
        <dbReference type="EMBL" id="GFO31717.1"/>
    </source>
</evidence>
<feature type="compositionally biased region" description="Basic and acidic residues" evidence="1">
    <location>
        <begin position="320"/>
        <end position="329"/>
    </location>
</feature>
<proteinExistence type="predicted"/>
<dbReference type="Proteomes" id="UP000735302">
    <property type="component" value="Unassembled WGS sequence"/>
</dbReference>
<protein>
    <submittedName>
        <fullName evidence="2">Uncharacterized protein</fullName>
    </submittedName>
</protein>
<sequence>MHDISGGAMAHLVGRLAINQRCEMSVEDAQDYAKTVAMEYEQLQLQDLEEQYQLERRAFQQPLLESDFFGAGPAYNRYPNQPMDSIMPVPDSPEPGFDMLGYVNSLMSPEEQDYIAQRQLQAELLSAFNNDPYKFVTALWKEAFDNALMSPEEQDYIAQRQLQAELLSAFNNDPYKFVTALWKEAFDNGNVEAQEIVRLLYDRVRQNSNPADIREINDILMETLAQSLSEDTPYAYDTPIFPPVALPEVPIQPSVNEEAELNSQESMVGSEETKEEEDEKTEETKEEEASEEKEEEKSEEEDKPEEAKEDSNGEEENVEEKENKEDEKH</sequence>
<name>A0AAV4CJM6_9GAST</name>
<reference evidence="2 3" key="1">
    <citation type="journal article" date="2021" name="Elife">
        <title>Chloroplast acquisition without the gene transfer in kleptoplastic sea slugs, Plakobranchus ocellatus.</title>
        <authorList>
            <person name="Maeda T."/>
            <person name="Takahashi S."/>
            <person name="Yoshida T."/>
            <person name="Shimamura S."/>
            <person name="Takaki Y."/>
            <person name="Nagai Y."/>
            <person name="Toyoda A."/>
            <person name="Suzuki Y."/>
            <person name="Arimoto A."/>
            <person name="Ishii H."/>
            <person name="Satoh N."/>
            <person name="Nishiyama T."/>
            <person name="Hasebe M."/>
            <person name="Maruyama T."/>
            <person name="Minagawa J."/>
            <person name="Obokata J."/>
            <person name="Shigenobu S."/>
        </authorList>
    </citation>
    <scope>NUCLEOTIDE SEQUENCE [LARGE SCALE GENOMIC DNA]</scope>
</reference>
<evidence type="ECO:0000256" key="1">
    <source>
        <dbReference type="SAM" id="MobiDB-lite"/>
    </source>
</evidence>
<gene>
    <name evidence="2" type="ORF">PoB_005822200</name>
</gene>
<accession>A0AAV4CJM6</accession>
<comment type="caution">
    <text evidence="2">The sequence shown here is derived from an EMBL/GenBank/DDBJ whole genome shotgun (WGS) entry which is preliminary data.</text>
</comment>
<organism evidence="2 3">
    <name type="scientific">Plakobranchus ocellatus</name>
    <dbReference type="NCBI Taxonomy" id="259542"/>
    <lineage>
        <taxon>Eukaryota</taxon>
        <taxon>Metazoa</taxon>
        <taxon>Spiralia</taxon>
        <taxon>Lophotrochozoa</taxon>
        <taxon>Mollusca</taxon>
        <taxon>Gastropoda</taxon>
        <taxon>Heterobranchia</taxon>
        <taxon>Euthyneura</taxon>
        <taxon>Panpulmonata</taxon>
        <taxon>Sacoglossa</taxon>
        <taxon>Placobranchoidea</taxon>
        <taxon>Plakobranchidae</taxon>
        <taxon>Plakobranchus</taxon>
    </lineage>
</organism>
<feature type="compositionally biased region" description="Acidic residues" evidence="1">
    <location>
        <begin position="273"/>
        <end position="304"/>
    </location>
</feature>
<dbReference type="EMBL" id="BLXT01006426">
    <property type="protein sequence ID" value="GFO31717.1"/>
    <property type="molecule type" value="Genomic_DNA"/>
</dbReference>